<evidence type="ECO:0000313" key="7">
    <source>
        <dbReference type="Proteomes" id="UP000232638"/>
    </source>
</evidence>
<dbReference type="OrthoDB" id="288014at2"/>
<accession>A0A2K8UHE5</accession>
<dbReference type="HAMAP" id="MF_00213">
    <property type="entry name" value="HypA_HybF"/>
    <property type="match status" value="1"/>
</dbReference>
<dbReference type="EMBL" id="CP020370">
    <property type="protein sequence ID" value="AUB84521.1"/>
    <property type="molecule type" value="Genomic_DNA"/>
</dbReference>
<dbReference type="PIRSF" id="PIRSF004761">
    <property type="entry name" value="Hydrgn_mat_HypA"/>
    <property type="match status" value="1"/>
</dbReference>
<keyword evidence="7" id="KW-1185">Reference proteome</keyword>
<name>A0A2K8UHE5_9GAMM</name>
<feature type="binding site" evidence="4">
    <location>
        <position position="73"/>
    </location>
    <ligand>
        <name>Zn(2+)</name>
        <dbReference type="ChEBI" id="CHEBI:29105"/>
    </ligand>
</feature>
<sequence>MHELSICQSLLDQVEGIARQHGARAVERILLQVGPLSGLEPALLRSAWPLVAAGTLAEAAELVIEAAAIRVRCLDCDAESAATANRLLCGACGGFHTRLVSGDELLLARLELSIPDADRTQAEASSATEPTPDASETTHV</sequence>
<reference evidence="6 7" key="1">
    <citation type="submission" date="2017-03" db="EMBL/GenBank/DDBJ databases">
        <title>Complete genome sequence of Candidatus 'Thiodictyon syntrophicum' sp. nov. strain Cad16T, a photolithoautotroph purple sulfur bacterium isolated from an alpine meromictic lake.</title>
        <authorList>
            <person name="Luedin S.M."/>
            <person name="Pothier J.F."/>
            <person name="Danza F."/>
            <person name="Storelli N."/>
            <person name="Wittwer M."/>
            <person name="Tonolla M."/>
        </authorList>
    </citation>
    <scope>NUCLEOTIDE SEQUENCE [LARGE SCALE GENOMIC DNA]</scope>
    <source>
        <strain evidence="6 7">Cad16T</strain>
    </source>
</reference>
<comment type="function">
    <text evidence="4">Involved in the maturation of [NiFe] hydrogenases. Required for nickel insertion into the metal center of the hydrogenase.</text>
</comment>
<keyword evidence="1 4" id="KW-0533">Nickel</keyword>
<feature type="binding site" evidence="4">
    <location>
        <position position="89"/>
    </location>
    <ligand>
        <name>Zn(2+)</name>
        <dbReference type="ChEBI" id="CHEBI:29105"/>
    </ligand>
</feature>
<dbReference type="Gene3D" id="3.30.2320.80">
    <property type="match status" value="1"/>
</dbReference>
<dbReference type="Pfam" id="PF01155">
    <property type="entry name" value="HypA"/>
    <property type="match status" value="1"/>
</dbReference>
<feature type="compositionally biased region" description="Polar residues" evidence="5">
    <location>
        <begin position="122"/>
        <end position="140"/>
    </location>
</feature>
<dbReference type="GO" id="GO:0051604">
    <property type="term" value="P:protein maturation"/>
    <property type="evidence" value="ECO:0007669"/>
    <property type="project" value="InterPro"/>
</dbReference>
<evidence type="ECO:0000256" key="3">
    <source>
        <dbReference type="ARBA" id="ARBA00022833"/>
    </source>
</evidence>
<dbReference type="PANTHER" id="PTHR34535:SF3">
    <property type="entry name" value="HYDROGENASE MATURATION FACTOR HYPA"/>
    <property type="match status" value="1"/>
</dbReference>
<organism evidence="6 7">
    <name type="scientific">Candidatus Thiodictyon syntrophicum</name>
    <dbReference type="NCBI Taxonomy" id="1166950"/>
    <lineage>
        <taxon>Bacteria</taxon>
        <taxon>Pseudomonadati</taxon>
        <taxon>Pseudomonadota</taxon>
        <taxon>Gammaproteobacteria</taxon>
        <taxon>Chromatiales</taxon>
        <taxon>Chromatiaceae</taxon>
        <taxon>Thiodictyon</taxon>
    </lineage>
</organism>
<dbReference type="Proteomes" id="UP000232638">
    <property type="component" value="Chromosome"/>
</dbReference>
<evidence type="ECO:0000256" key="5">
    <source>
        <dbReference type="SAM" id="MobiDB-lite"/>
    </source>
</evidence>
<keyword evidence="2 4" id="KW-0479">Metal-binding</keyword>
<feature type="binding site" evidence="4">
    <location>
        <position position="2"/>
    </location>
    <ligand>
        <name>Ni(2+)</name>
        <dbReference type="ChEBI" id="CHEBI:49786"/>
    </ligand>
</feature>
<gene>
    <name evidence="4" type="primary">hypA</name>
    <name evidence="6" type="ORF">THSYN_28720</name>
</gene>
<feature type="binding site" evidence="4">
    <location>
        <position position="76"/>
    </location>
    <ligand>
        <name>Zn(2+)</name>
        <dbReference type="ChEBI" id="CHEBI:29105"/>
    </ligand>
</feature>
<evidence type="ECO:0000256" key="4">
    <source>
        <dbReference type="HAMAP-Rule" id="MF_00213"/>
    </source>
</evidence>
<feature type="region of interest" description="Disordered" evidence="5">
    <location>
        <begin position="118"/>
        <end position="140"/>
    </location>
</feature>
<proteinExistence type="inferred from homology"/>
<evidence type="ECO:0000256" key="2">
    <source>
        <dbReference type="ARBA" id="ARBA00022723"/>
    </source>
</evidence>
<dbReference type="GO" id="GO:0016151">
    <property type="term" value="F:nickel cation binding"/>
    <property type="evidence" value="ECO:0007669"/>
    <property type="project" value="UniProtKB-UniRule"/>
</dbReference>
<comment type="similarity">
    <text evidence="4">Belongs to the HypA/HybF family.</text>
</comment>
<dbReference type="PANTHER" id="PTHR34535">
    <property type="entry name" value="HYDROGENASE MATURATION FACTOR HYPA"/>
    <property type="match status" value="1"/>
</dbReference>
<dbReference type="RefSeq" id="WP_100922171.1">
    <property type="nucleotide sequence ID" value="NZ_CP020370.1"/>
</dbReference>
<dbReference type="KEGG" id="tsy:THSYN_28720"/>
<dbReference type="AlphaFoldDB" id="A0A2K8UHE5"/>
<protein>
    <recommendedName>
        <fullName evidence="4">Hydrogenase maturation factor HypA</fullName>
    </recommendedName>
</protein>
<dbReference type="InterPro" id="IPR000688">
    <property type="entry name" value="HypA/HybF"/>
</dbReference>
<dbReference type="GO" id="GO:0008270">
    <property type="term" value="F:zinc ion binding"/>
    <property type="evidence" value="ECO:0007669"/>
    <property type="project" value="UniProtKB-UniRule"/>
</dbReference>
<feature type="binding site" evidence="4">
    <location>
        <position position="92"/>
    </location>
    <ligand>
        <name>Zn(2+)</name>
        <dbReference type="ChEBI" id="CHEBI:29105"/>
    </ligand>
</feature>
<evidence type="ECO:0000256" key="1">
    <source>
        <dbReference type="ARBA" id="ARBA00022596"/>
    </source>
</evidence>
<evidence type="ECO:0000313" key="6">
    <source>
        <dbReference type="EMBL" id="AUB84521.1"/>
    </source>
</evidence>
<keyword evidence="3 4" id="KW-0862">Zinc</keyword>